<gene>
    <name evidence="2" type="ORF">X975_03287</name>
</gene>
<dbReference type="Proteomes" id="UP000054359">
    <property type="component" value="Unassembled WGS sequence"/>
</dbReference>
<feature type="non-terminal residue" evidence="2">
    <location>
        <position position="46"/>
    </location>
</feature>
<keyword evidence="3" id="KW-1185">Reference proteome</keyword>
<feature type="chain" id="PRO_5001829755" evidence="1">
    <location>
        <begin position="19"/>
        <end position="46"/>
    </location>
</feature>
<evidence type="ECO:0000256" key="1">
    <source>
        <dbReference type="SAM" id="SignalP"/>
    </source>
</evidence>
<accession>A0A087TLJ5</accession>
<protein>
    <submittedName>
        <fullName evidence="2">Uncharacterized protein</fullName>
    </submittedName>
</protein>
<dbReference type="AlphaFoldDB" id="A0A087TLJ5"/>
<proteinExistence type="predicted"/>
<name>A0A087TLJ5_STEMI</name>
<sequence length="46" mass="5031">MYAFSAFLLFLLLHILTAQTDKTIAAMKNSIPPTTPAVIALLLLRS</sequence>
<feature type="signal peptide" evidence="1">
    <location>
        <begin position="1"/>
        <end position="18"/>
    </location>
</feature>
<evidence type="ECO:0000313" key="3">
    <source>
        <dbReference type="Proteomes" id="UP000054359"/>
    </source>
</evidence>
<dbReference type="EMBL" id="KK115772">
    <property type="protein sequence ID" value="KFM65984.1"/>
    <property type="molecule type" value="Genomic_DNA"/>
</dbReference>
<keyword evidence="1" id="KW-0732">Signal</keyword>
<reference evidence="2 3" key="1">
    <citation type="submission" date="2013-11" db="EMBL/GenBank/DDBJ databases">
        <title>Genome sequencing of Stegodyphus mimosarum.</title>
        <authorList>
            <person name="Bechsgaard J."/>
        </authorList>
    </citation>
    <scope>NUCLEOTIDE SEQUENCE [LARGE SCALE GENOMIC DNA]</scope>
</reference>
<evidence type="ECO:0000313" key="2">
    <source>
        <dbReference type="EMBL" id="KFM65984.1"/>
    </source>
</evidence>
<organism evidence="2 3">
    <name type="scientific">Stegodyphus mimosarum</name>
    <name type="common">African social velvet spider</name>
    <dbReference type="NCBI Taxonomy" id="407821"/>
    <lineage>
        <taxon>Eukaryota</taxon>
        <taxon>Metazoa</taxon>
        <taxon>Ecdysozoa</taxon>
        <taxon>Arthropoda</taxon>
        <taxon>Chelicerata</taxon>
        <taxon>Arachnida</taxon>
        <taxon>Araneae</taxon>
        <taxon>Araneomorphae</taxon>
        <taxon>Entelegynae</taxon>
        <taxon>Eresoidea</taxon>
        <taxon>Eresidae</taxon>
        <taxon>Stegodyphus</taxon>
    </lineage>
</organism>